<organism evidence="3 4">
    <name type="scientific">Rhizobium leguminosarum</name>
    <dbReference type="NCBI Taxonomy" id="384"/>
    <lineage>
        <taxon>Bacteria</taxon>
        <taxon>Pseudomonadati</taxon>
        <taxon>Pseudomonadota</taxon>
        <taxon>Alphaproteobacteria</taxon>
        <taxon>Hyphomicrobiales</taxon>
        <taxon>Rhizobiaceae</taxon>
        <taxon>Rhizobium/Agrobacterium group</taxon>
        <taxon>Rhizobium</taxon>
    </lineage>
</organism>
<reference evidence="3 4" key="1">
    <citation type="submission" date="2016-11" db="EMBL/GenBank/DDBJ databases">
        <title>Rhizobium leguminosarum bv. viciae strain Vaf12 isolated from Vavilovia formosa root nodules from Russia, Dagestan.</title>
        <authorList>
            <person name="Kimeklis A."/>
        </authorList>
    </citation>
    <scope>NUCLEOTIDE SEQUENCE [LARGE SCALE GENOMIC DNA]</scope>
    <source>
        <strain evidence="3 4">Vaf-108</strain>
    </source>
</reference>
<dbReference type="SUPFAM" id="SSF52540">
    <property type="entry name" value="P-loop containing nucleoside triphosphate hydrolases"/>
    <property type="match status" value="1"/>
</dbReference>
<feature type="region of interest" description="Disordered" evidence="1">
    <location>
        <begin position="704"/>
        <end position="728"/>
    </location>
</feature>
<dbReference type="Pfam" id="PF05729">
    <property type="entry name" value="NACHT"/>
    <property type="match status" value="1"/>
</dbReference>
<feature type="domain" description="NACHT" evidence="2">
    <location>
        <begin position="110"/>
        <end position="271"/>
    </location>
</feature>
<sequence>MAGGASANWARAGRDVLVKSGLDEEQTVALFSQLIAARETEALALSAKRYFDALQSFCSVSYQSVGVGFPTELSGEQVYVPLRGKNISAPEETAFLSEAFRPQFKNFSKRILIEGGPGSGKSTLLREIAKCAWNEPQAVGLDGRYIALPIRLRSFGEVNGAVIEERILRSLDAGRQIAIKGPPPPTGFFEEWPNKLEAPWLFLLDGFDEIATEHRHYVLNWLEQLVGDEHALILTTRPTEIPPSLRKALVEFQLQPFSDKQQRELARKWLGQKADDFLKEFARYSNGELGGTPLLLTIAAFVHYQFGELPLRRSELYAMFVSATWQETQSRGAKEHLSPELFDLSFLCLQRIARTMTEGRGRGSALDFGAGHDFLISSLAEFLAEVLGLTSTVAQIKAKHVLAALTNYSGILRAEPNQIEWFHPTFREFLAASDFANASKDTIDQLLQRCGDVTWRQVILFLVSIQSESGDVEGTLRTLMAAAPPSGVEVAAVAIAEGANIEQPMVNEVVQALCREIAQLSHRGYCERSLMTASIKSDRLVSTLKNLTSEIDLSPELELLYQGLVRSAIEYGGHDACGIQDLMKLGAPYKFVAQIAGSHEARMPVRVSAAASLMALGREDEAYAAFADTVALAKVDAEQRTEMTRLISHHCNADLFASLAARGAFSDLQWASLLDSVDDEHKPSLLESLSDDLRLSETQRVYSRKGISSEPSGHELDHCGLDEGEACG</sequence>
<evidence type="ECO:0000259" key="2">
    <source>
        <dbReference type="Pfam" id="PF05729"/>
    </source>
</evidence>
<dbReference type="PANTHER" id="PTHR46844">
    <property type="entry name" value="SLR5058 PROTEIN"/>
    <property type="match status" value="1"/>
</dbReference>
<dbReference type="EMBL" id="CP018228">
    <property type="protein sequence ID" value="API53619.1"/>
    <property type="molecule type" value="Genomic_DNA"/>
</dbReference>
<dbReference type="PANTHER" id="PTHR46844:SF1">
    <property type="entry name" value="SLR5058 PROTEIN"/>
    <property type="match status" value="1"/>
</dbReference>
<dbReference type="InterPro" id="IPR007111">
    <property type="entry name" value="NACHT_NTPase"/>
</dbReference>
<feature type="compositionally biased region" description="Basic and acidic residues" evidence="1">
    <location>
        <begin position="712"/>
        <end position="721"/>
    </location>
</feature>
<evidence type="ECO:0000256" key="1">
    <source>
        <dbReference type="SAM" id="MobiDB-lite"/>
    </source>
</evidence>
<protein>
    <recommendedName>
        <fullName evidence="2">NACHT domain-containing protein</fullName>
    </recommendedName>
</protein>
<proteinExistence type="predicted"/>
<dbReference type="Proteomes" id="UP000183050">
    <property type="component" value="Chromosome"/>
</dbReference>
<accession>A0A1L3ZD95</accession>
<evidence type="ECO:0000313" key="3">
    <source>
        <dbReference type="EMBL" id="API53619.1"/>
    </source>
</evidence>
<dbReference type="RefSeq" id="WP_072639903.1">
    <property type="nucleotide sequence ID" value="NZ_CP018228.1"/>
</dbReference>
<dbReference type="AlphaFoldDB" id="A0A1L3ZD95"/>
<dbReference type="InterPro" id="IPR027417">
    <property type="entry name" value="P-loop_NTPase"/>
</dbReference>
<gene>
    <name evidence="3" type="ORF">BMW22_20190</name>
</gene>
<name>A0A1L3ZD95_RHILE</name>
<dbReference type="Gene3D" id="3.40.50.300">
    <property type="entry name" value="P-loop containing nucleotide triphosphate hydrolases"/>
    <property type="match status" value="1"/>
</dbReference>
<evidence type="ECO:0000313" key="4">
    <source>
        <dbReference type="Proteomes" id="UP000183050"/>
    </source>
</evidence>